<reference evidence="2" key="1">
    <citation type="submission" date="2021-01" db="EMBL/GenBank/DDBJ databases">
        <authorList>
            <person name="Corre E."/>
            <person name="Pelletier E."/>
            <person name="Niang G."/>
            <person name="Scheremetjew M."/>
            <person name="Finn R."/>
            <person name="Kale V."/>
            <person name="Holt S."/>
            <person name="Cochrane G."/>
            <person name="Meng A."/>
            <person name="Brown T."/>
            <person name="Cohen L."/>
        </authorList>
    </citation>
    <scope>NUCLEOTIDE SEQUENCE</scope>
    <source>
        <strain evidence="2">CCAP979/52</strain>
    </source>
</reference>
<accession>A0A7S0QLW3</accession>
<evidence type="ECO:0000313" key="2">
    <source>
        <dbReference type="EMBL" id="CAD8647282.1"/>
    </source>
</evidence>
<protein>
    <submittedName>
        <fullName evidence="2">Uncharacterized protein</fullName>
    </submittedName>
</protein>
<dbReference type="AlphaFoldDB" id="A0A7S0QLW3"/>
<keyword evidence="1" id="KW-1133">Transmembrane helix</keyword>
<sequence>MTTQRDGLRCDPYIPSVVFWEWFFFGLCYIVGAAIVGENNGFCLGYWKLNPDHQVYGKSLITAWGYIHGAIWFGMAICGFLANMFAGSDKPGFCCKYSWAILFWVFFVFYIGWWMTGNYWVFTNAIIPQLCKDGKLGNATLHTLYFSVLIIEDAIIGLMVLAALIVGPCALFSEVNSEGAKPGAQGRARA</sequence>
<evidence type="ECO:0000256" key="1">
    <source>
        <dbReference type="SAM" id="Phobius"/>
    </source>
</evidence>
<feature type="transmembrane region" description="Helical" evidence="1">
    <location>
        <begin position="63"/>
        <end position="85"/>
    </location>
</feature>
<name>A0A7S0QLW3_9CRYP</name>
<organism evidence="2">
    <name type="scientific">Cryptomonas curvata</name>
    <dbReference type="NCBI Taxonomy" id="233186"/>
    <lineage>
        <taxon>Eukaryota</taxon>
        <taxon>Cryptophyceae</taxon>
        <taxon>Cryptomonadales</taxon>
        <taxon>Cryptomonadaceae</taxon>
        <taxon>Cryptomonas</taxon>
    </lineage>
</organism>
<dbReference type="EMBL" id="HBEZ01045199">
    <property type="protein sequence ID" value="CAD8647282.1"/>
    <property type="molecule type" value="Transcribed_RNA"/>
</dbReference>
<feature type="transmembrane region" description="Helical" evidence="1">
    <location>
        <begin position="97"/>
        <end position="115"/>
    </location>
</feature>
<gene>
    <name evidence="2" type="ORF">CCUR1050_LOCUS24901</name>
</gene>
<keyword evidence="1" id="KW-0472">Membrane</keyword>
<feature type="transmembrane region" description="Helical" evidence="1">
    <location>
        <begin position="12"/>
        <end position="36"/>
    </location>
</feature>
<feature type="transmembrane region" description="Helical" evidence="1">
    <location>
        <begin position="144"/>
        <end position="172"/>
    </location>
</feature>
<keyword evidence="1" id="KW-0812">Transmembrane</keyword>
<proteinExistence type="predicted"/>